<comment type="similarity">
    <text evidence="2">Belongs to the UPF0382 family.</text>
</comment>
<dbReference type="GO" id="GO:0005886">
    <property type="term" value="C:plasma membrane"/>
    <property type="evidence" value="ECO:0007669"/>
    <property type="project" value="TreeGrafter"/>
</dbReference>
<feature type="transmembrane region" description="Helical" evidence="6">
    <location>
        <begin position="16"/>
        <end position="39"/>
    </location>
</feature>
<dbReference type="InterPro" id="IPR006696">
    <property type="entry name" value="DUF423"/>
</dbReference>
<sequence>MTAEHPISVAAGLPRFPLVAGAIFALLAVMAGAFGAHGLRHVVDARGLEVFNTAVTYQVYHGLALILVSLLAGFGLAPRLLRAAAGFFVAGTVMFSGSLYLLVLSGAHWLGPVTPMGGLCFMVGWVLVVIAGLRRQ</sequence>
<evidence type="ECO:0000256" key="3">
    <source>
        <dbReference type="ARBA" id="ARBA00022692"/>
    </source>
</evidence>
<evidence type="ECO:0000256" key="5">
    <source>
        <dbReference type="ARBA" id="ARBA00023136"/>
    </source>
</evidence>
<name>A0A1I4L1S0_9GAMM</name>
<dbReference type="AlphaFoldDB" id="A0A1I4L1S0"/>
<proteinExistence type="inferred from homology"/>
<dbReference type="RefSeq" id="WP_425434223.1">
    <property type="nucleotide sequence ID" value="NZ_FOUE01000001.1"/>
</dbReference>
<keyword evidence="3 6" id="KW-0812">Transmembrane</keyword>
<keyword evidence="4 6" id="KW-1133">Transmembrane helix</keyword>
<protein>
    <submittedName>
        <fullName evidence="7">Uncharacterized membrane protein YgdD, TMEM256/DUF423 family</fullName>
    </submittedName>
</protein>
<evidence type="ECO:0000256" key="4">
    <source>
        <dbReference type="ARBA" id="ARBA00022989"/>
    </source>
</evidence>
<dbReference type="STRING" id="488535.SAMN04487963_0204"/>
<dbReference type="PANTHER" id="PTHR43461">
    <property type="entry name" value="TRANSMEMBRANE PROTEIN 256"/>
    <property type="match status" value="1"/>
</dbReference>
<reference evidence="8" key="1">
    <citation type="submission" date="2016-10" db="EMBL/GenBank/DDBJ databases">
        <authorList>
            <person name="Varghese N."/>
            <person name="Submissions S."/>
        </authorList>
    </citation>
    <scope>NUCLEOTIDE SEQUENCE [LARGE SCALE GENOMIC DNA]</scope>
    <source>
        <strain evidence="8">CGMCC 1.7061</strain>
    </source>
</reference>
<gene>
    <name evidence="7" type="ORF">SAMN04487963_0204</name>
</gene>
<organism evidence="7 8">
    <name type="scientific">Marinobacter zhejiangensis</name>
    <dbReference type="NCBI Taxonomy" id="488535"/>
    <lineage>
        <taxon>Bacteria</taxon>
        <taxon>Pseudomonadati</taxon>
        <taxon>Pseudomonadota</taxon>
        <taxon>Gammaproteobacteria</taxon>
        <taxon>Pseudomonadales</taxon>
        <taxon>Marinobacteraceae</taxon>
        <taxon>Marinobacter</taxon>
    </lineage>
</organism>
<accession>A0A1I4L1S0</accession>
<dbReference type="Proteomes" id="UP000198519">
    <property type="component" value="Unassembled WGS sequence"/>
</dbReference>
<evidence type="ECO:0000313" key="8">
    <source>
        <dbReference type="Proteomes" id="UP000198519"/>
    </source>
</evidence>
<feature type="transmembrane region" description="Helical" evidence="6">
    <location>
        <begin position="109"/>
        <end position="133"/>
    </location>
</feature>
<dbReference type="PANTHER" id="PTHR43461:SF1">
    <property type="entry name" value="TRANSMEMBRANE PROTEIN 256"/>
    <property type="match status" value="1"/>
</dbReference>
<keyword evidence="5 6" id="KW-0472">Membrane</keyword>
<keyword evidence="8" id="KW-1185">Reference proteome</keyword>
<evidence type="ECO:0000256" key="2">
    <source>
        <dbReference type="ARBA" id="ARBA00009694"/>
    </source>
</evidence>
<feature type="transmembrane region" description="Helical" evidence="6">
    <location>
        <begin position="59"/>
        <end position="77"/>
    </location>
</feature>
<dbReference type="Pfam" id="PF04241">
    <property type="entry name" value="DUF423"/>
    <property type="match status" value="1"/>
</dbReference>
<dbReference type="EMBL" id="FOUE01000001">
    <property type="protein sequence ID" value="SFL84763.1"/>
    <property type="molecule type" value="Genomic_DNA"/>
</dbReference>
<evidence type="ECO:0000256" key="6">
    <source>
        <dbReference type="SAM" id="Phobius"/>
    </source>
</evidence>
<feature type="transmembrane region" description="Helical" evidence="6">
    <location>
        <begin position="84"/>
        <end position="103"/>
    </location>
</feature>
<comment type="subcellular location">
    <subcellularLocation>
        <location evidence="1">Membrane</location>
        <topology evidence="1">Multi-pass membrane protein</topology>
    </subcellularLocation>
</comment>
<evidence type="ECO:0000256" key="1">
    <source>
        <dbReference type="ARBA" id="ARBA00004141"/>
    </source>
</evidence>
<evidence type="ECO:0000313" key="7">
    <source>
        <dbReference type="EMBL" id="SFL84763.1"/>
    </source>
</evidence>